<keyword evidence="3" id="KW-1185">Reference proteome</keyword>
<dbReference type="PROSITE" id="PS51257">
    <property type="entry name" value="PROKAR_LIPOPROTEIN"/>
    <property type="match status" value="1"/>
</dbReference>
<accession>A0A4R4X0E9</accession>
<dbReference type="OrthoDB" id="4749283at2"/>
<evidence type="ECO:0008006" key="4">
    <source>
        <dbReference type="Google" id="ProtNLM"/>
    </source>
</evidence>
<sequence>MVKGKIVAVALIGASVLAGCAAENDPSRAQPGDCLEAVGEGKKTTDFRIVGCGAPEAAYRVAMRLKRGQRSCGSTTYGYARSGYVKGRGGWHLCLTLNAEVGDCFHQEVGFPTGKAAKVACGPSATYRIVKRVDGSADKELCGEDAAYPVRNDLARPIYLVYPDPPLTICTDRV</sequence>
<protein>
    <recommendedName>
        <fullName evidence="4">Lipoprotein</fullName>
    </recommendedName>
</protein>
<gene>
    <name evidence="2" type="ORF">E1294_07910</name>
</gene>
<dbReference type="EMBL" id="SMKP01000016">
    <property type="protein sequence ID" value="TDD23644.1"/>
    <property type="molecule type" value="Genomic_DNA"/>
</dbReference>
<keyword evidence="1" id="KW-0732">Signal</keyword>
<proteinExistence type="predicted"/>
<evidence type="ECO:0000256" key="1">
    <source>
        <dbReference type="SAM" id="SignalP"/>
    </source>
</evidence>
<feature type="chain" id="PRO_5039465606" description="Lipoprotein" evidence="1">
    <location>
        <begin position="22"/>
        <end position="174"/>
    </location>
</feature>
<dbReference type="AlphaFoldDB" id="A0A4R4X0E9"/>
<dbReference type="Proteomes" id="UP000294543">
    <property type="component" value="Unassembled WGS sequence"/>
</dbReference>
<evidence type="ECO:0000313" key="2">
    <source>
        <dbReference type="EMBL" id="TDD23644.1"/>
    </source>
</evidence>
<dbReference type="RefSeq" id="WP_132506290.1">
    <property type="nucleotide sequence ID" value="NZ_SMKP01000016.1"/>
</dbReference>
<reference evidence="2 3" key="1">
    <citation type="submission" date="2019-03" db="EMBL/GenBank/DDBJ databases">
        <title>Draft genome sequences of novel Actinobacteria.</title>
        <authorList>
            <person name="Sahin N."/>
            <person name="Ay H."/>
            <person name="Saygin H."/>
        </authorList>
    </citation>
    <scope>NUCLEOTIDE SEQUENCE [LARGE SCALE GENOMIC DNA]</scope>
    <source>
        <strain evidence="2 3">KC712</strain>
    </source>
</reference>
<feature type="signal peptide" evidence="1">
    <location>
        <begin position="1"/>
        <end position="21"/>
    </location>
</feature>
<organism evidence="2 3">
    <name type="scientific">Nonomuraea diastatica</name>
    <dbReference type="NCBI Taxonomy" id="1848329"/>
    <lineage>
        <taxon>Bacteria</taxon>
        <taxon>Bacillati</taxon>
        <taxon>Actinomycetota</taxon>
        <taxon>Actinomycetes</taxon>
        <taxon>Streptosporangiales</taxon>
        <taxon>Streptosporangiaceae</taxon>
        <taxon>Nonomuraea</taxon>
    </lineage>
</organism>
<evidence type="ECO:0000313" key="3">
    <source>
        <dbReference type="Proteomes" id="UP000294543"/>
    </source>
</evidence>
<name>A0A4R4X0E9_9ACTN</name>
<comment type="caution">
    <text evidence="2">The sequence shown here is derived from an EMBL/GenBank/DDBJ whole genome shotgun (WGS) entry which is preliminary data.</text>
</comment>